<dbReference type="EMBL" id="GBRH01269601">
    <property type="protein sequence ID" value="JAD28294.1"/>
    <property type="molecule type" value="Transcribed_RNA"/>
</dbReference>
<accession>A0A0A8YNI7</accession>
<dbReference type="AlphaFoldDB" id="A0A0A8YNI7"/>
<proteinExistence type="predicted"/>
<protein>
    <submittedName>
        <fullName evidence="1">Uncharacterized protein</fullName>
    </submittedName>
</protein>
<reference evidence="1" key="1">
    <citation type="submission" date="2014-09" db="EMBL/GenBank/DDBJ databases">
        <authorList>
            <person name="Magalhaes I.L.F."/>
            <person name="Oliveira U."/>
            <person name="Santos F.R."/>
            <person name="Vidigal T.H.D.A."/>
            <person name="Brescovit A.D."/>
            <person name="Santos A.J."/>
        </authorList>
    </citation>
    <scope>NUCLEOTIDE SEQUENCE</scope>
    <source>
        <tissue evidence="1">Shoot tissue taken approximately 20 cm above the soil surface</tissue>
    </source>
</reference>
<sequence length="138" mass="15425">MPRVCVELFSFSDSFSSSSPLGCRMNSSSNRSQRRTPWLALARVKARRIICLGFHLYDNPGGISLSDRSRQVCPSLFARSMRTFQFVNRGKNVSVSPAFTARCSAVFPLLSCMFRIQSSDGVRQACFTTLYLFLSTAT</sequence>
<name>A0A0A8YNI7_ARUDO</name>
<organism evidence="1">
    <name type="scientific">Arundo donax</name>
    <name type="common">Giant reed</name>
    <name type="synonym">Donax arundinaceus</name>
    <dbReference type="NCBI Taxonomy" id="35708"/>
    <lineage>
        <taxon>Eukaryota</taxon>
        <taxon>Viridiplantae</taxon>
        <taxon>Streptophyta</taxon>
        <taxon>Embryophyta</taxon>
        <taxon>Tracheophyta</taxon>
        <taxon>Spermatophyta</taxon>
        <taxon>Magnoliopsida</taxon>
        <taxon>Liliopsida</taxon>
        <taxon>Poales</taxon>
        <taxon>Poaceae</taxon>
        <taxon>PACMAD clade</taxon>
        <taxon>Arundinoideae</taxon>
        <taxon>Arundineae</taxon>
        <taxon>Arundo</taxon>
    </lineage>
</organism>
<evidence type="ECO:0000313" key="1">
    <source>
        <dbReference type="EMBL" id="JAD28294.1"/>
    </source>
</evidence>
<reference evidence="1" key="2">
    <citation type="journal article" date="2015" name="Data Brief">
        <title>Shoot transcriptome of the giant reed, Arundo donax.</title>
        <authorList>
            <person name="Barrero R.A."/>
            <person name="Guerrero F.D."/>
            <person name="Moolhuijzen P."/>
            <person name="Goolsby J.A."/>
            <person name="Tidwell J."/>
            <person name="Bellgard S.E."/>
            <person name="Bellgard M.I."/>
        </authorList>
    </citation>
    <scope>NUCLEOTIDE SEQUENCE</scope>
    <source>
        <tissue evidence="1">Shoot tissue taken approximately 20 cm above the soil surface</tissue>
    </source>
</reference>